<feature type="region of interest" description="Disordered" evidence="6">
    <location>
        <begin position="1398"/>
        <end position="1417"/>
    </location>
</feature>
<dbReference type="PANTHER" id="PTHR45734:SF10">
    <property type="entry name" value="BLISTERY, ISOFORM A"/>
    <property type="match status" value="1"/>
</dbReference>
<evidence type="ECO:0000256" key="4">
    <source>
        <dbReference type="ARBA" id="ARBA00022999"/>
    </source>
</evidence>
<feature type="compositionally biased region" description="Basic and acidic residues" evidence="6">
    <location>
        <begin position="122"/>
        <end position="131"/>
    </location>
</feature>
<feature type="region of interest" description="Disordered" evidence="6">
    <location>
        <begin position="188"/>
        <end position="238"/>
    </location>
</feature>
<feature type="region of interest" description="Disordered" evidence="6">
    <location>
        <begin position="941"/>
        <end position="1011"/>
    </location>
</feature>
<feature type="compositionally biased region" description="Basic and acidic residues" evidence="6">
    <location>
        <begin position="864"/>
        <end position="874"/>
    </location>
</feature>
<dbReference type="PROSITE" id="PS50001">
    <property type="entry name" value="SH2"/>
    <property type="match status" value="1"/>
</dbReference>
<reference evidence="9" key="1">
    <citation type="submission" date="2016-12" db="EMBL/GenBank/DDBJ databases">
        <title>An insight into the sialome and mialome of the sand fly, Nyssomyia neivai.</title>
        <authorList>
            <person name="Sebastian V."/>
            <person name="Goulart T.M."/>
            <person name="Oliveira W."/>
            <person name="Calvo E."/>
            <person name="Oliveira L.F."/>
            <person name="Pinto M.C."/>
            <person name="Rosselino A.M."/>
            <person name="Ribeiro J.M."/>
        </authorList>
    </citation>
    <scope>NUCLEOTIDE SEQUENCE</scope>
</reference>
<dbReference type="InterPro" id="IPR051484">
    <property type="entry name" value="Tensin_PTEN_phosphatase"/>
</dbReference>
<dbReference type="EMBL" id="GFDF01006381">
    <property type="protein sequence ID" value="JAV07703.1"/>
    <property type="molecule type" value="Transcribed_RNA"/>
</dbReference>
<accession>A0A1L8DML3</accession>
<feature type="compositionally biased region" description="Basic and acidic residues" evidence="6">
    <location>
        <begin position="202"/>
        <end position="215"/>
    </location>
</feature>
<feature type="compositionally biased region" description="Low complexity" evidence="6">
    <location>
        <begin position="941"/>
        <end position="951"/>
    </location>
</feature>
<dbReference type="Gene3D" id="2.60.40.1110">
    <property type="match status" value="1"/>
</dbReference>
<evidence type="ECO:0000256" key="2">
    <source>
        <dbReference type="ARBA" id="ARBA00022801"/>
    </source>
</evidence>
<dbReference type="Gene3D" id="2.30.29.30">
    <property type="entry name" value="Pleckstrin-homology domain (PH domain)/Phosphotyrosine-binding domain (PTB)"/>
    <property type="match status" value="1"/>
</dbReference>
<dbReference type="Pfam" id="PF00017">
    <property type="entry name" value="SH2"/>
    <property type="match status" value="1"/>
</dbReference>
<feature type="domain" description="SH2" evidence="7">
    <location>
        <begin position="1431"/>
        <end position="1536"/>
    </location>
</feature>
<keyword evidence="3" id="KW-0904">Protein phosphatase</keyword>
<feature type="compositionally biased region" description="Polar residues" evidence="6">
    <location>
        <begin position="952"/>
        <end position="976"/>
    </location>
</feature>
<comment type="similarity">
    <text evidence="1">Belongs to the PTEN phosphatase protein family.</text>
</comment>
<evidence type="ECO:0000313" key="9">
    <source>
        <dbReference type="EMBL" id="JAV07703.1"/>
    </source>
</evidence>
<feature type="region of interest" description="Disordered" evidence="6">
    <location>
        <begin position="1121"/>
        <end position="1189"/>
    </location>
</feature>
<keyword evidence="2" id="KW-0378">Hydrolase</keyword>
<dbReference type="Pfam" id="PF10409">
    <property type="entry name" value="PTEN_C2"/>
    <property type="match status" value="1"/>
</dbReference>
<feature type="region of interest" description="Disordered" evidence="6">
    <location>
        <begin position="266"/>
        <end position="361"/>
    </location>
</feature>
<dbReference type="Pfam" id="PF08416">
    <property type="entry name" value="PTB"/>
    <property type="match status" value="1"/>
</dbReference>
<dbReference type="InterPro" id="IPR000980">
    <property type="entry name" value="SH2"/>
</dbReference>
<dbReference type="PANTHER" id="PTHR45734">
    <property type="entry name" value="TENSIN"/>
    <property type="match status" value="1"/>
</dbReference>
<dbReference type="SUPFAM" id="SSF55550">
    <property type="entry name" value="SH2 domain"/>
    <property type="match status" value="1"/>
</dbReference>
<dbReference type="InterPro" id="IPR013625">
    <property type="entry name" value="PTB"/>
</dbReference>
<dbReference type="PROSITE" id="PS51182">
    <property type="entry name" value="C2_TENSIN"/>
    <property type="match status" value="1"/>
</dbReference>
<feature type="compositionally biased region" description="Basic and acidic residues" evidence="6">
    <location>
        <begin position="93"/>
        <end position="107"/>
    </location>
</feature>
<dbReference type="InterPro" id="IPR036860">
    <property type="entry name" value="SH2_dom_sf"/>
</dbReference>
<feature type="region of interest" description="Disordered" evidence="6">
    <location>
        <begin position="77"/>
        <end position="107"/>
    </location>
</feature>
<feature type="compositionally biased region" description="Low complexity" evidence="6">
    <location>
        <begin position="1399"/>
        <end position="1411"/>
    </location>
</feature>
<evidence type="ECO:0000256" key="5">
    <source>
        <dbReference type="PROSITE-ProRule" id="PRU00191"/>
    </source>
</evidence>
<feature type="compositionally biased region" description="Low complexity" evidence="6">
    <location>
        <begin position="1141"/>
        <end position="1155"/>
    </location>
</feature>
<feature type="compositionally biased region" description="Polar residues" evidence="6">
    <location>
        <begin position="1170"/>
        <end position="1189"/>
    </location>
</feature>
<name>A0A1L8DML3_9DIPT</name>
<dbReference type="InterPro" id="IPR006020">
    <property type="entry name" value="PTB/PI_dom"/>
</dbReference>
<feature type="compositionally biased region" description="Polar residues" evidence="6">
    <location>
        <begin position="876"/>
        <end position="891"/>
    </location>
</feature>
<feature type="compositionally biased region" description="Polar residues" evidence="6">
    <location>
        <begin position="823"/>
        <end position="833"/>
    </location>
</feature>
<feature type="region of interest" description="Disordered" evidence="6">
    <location>
        <begin position="731"/>
        <end position="833"/>
    </location>
</feature>
<dbReference type="InterPro" id="IPR011993">
    <property type="entry name" value="PH-like_dom_sf"/>
</dbReference>
<feature type="domain" description="C2 tensin-type" evidence="8">
    <location>
        <begin position="543"/>
        <end position="677"/>
    </location>
</feature>
<evidence type="ECO:0000256" key="3">
    <source>
        <dbReference type="ARBA" id="ARBA00022912"/>
    </source>
</evidence>
<organism evidence="9">
    <name type="scientific">Nyssomyia neivai</name>
    <dbReference type="NCBI Taxonomy" id="330878"/>
    <lineage>
        <taxon>Eukaryota</taxon>
        <taxon>Metazoa</taxon>
        <taxon>Ecdysozoa</taxon>
        <taxon>Arthropoda</taxon>
        <taxon>Hexapoda</taxon>
        <taxon>Insecta</taxon>
        <taxon>Pterygota</taxon>
        <taxon>Neoptera</taxon>
        <taxon>Endopterygota</taxon>
        <taxon>Diptera</taxon>
        <taxon>Nematocera</taxon>
        <taxon>Psychodoidea</taxon>
        <taxon>Psychodidae</taxon>
        <taxon>Nyssomyia</taxon>
    </lineage>
</organism>
<dbReference type="InterPro" id="IPR029021">
    <property type="entry name" value="Prot-tyrosine_phosphatase-like"/>
</dbReference>
<feature type="compositionally biased region" description="Low complexity" evidence="6">
    <location>
        <begin position="275"/>
        <end position="288"/>
    </location>
</feature>
<dbReference type="Gene3D" id="3.30.505.10">
    <property type="entry name" value="SH2 domain"/>
    <property type="match status" value="1"/>
</dbReference>
<keyword evidence="4 5" id="KW-0727">SH2 domain</keyword>
<dbReference type="CDD" id="cd01213">
    <property type="entry name" value="PTB_tensin"/>
    <property type="match status" value="1"/>
</dbReference>
<evidence type="ECO:0000259" key="8">
    <source>
        <dbReference type="PROSITE" id="PS51182"/>
    </source>
</evidence>
<dbReference type="Gene3D" id="3.90.190.10">
    <property type="entry name" value="Protein tyrosine phosphatase superfamily"/>
    <property type="match status" value="1"/>
</dbReference>
<feature type="compositionally biased region" description="Basic and acidic residues" evidence="6">
    <location>
        <begin position="327"/>
        <end position="336"/>
    </location>
</feature>
<dbReference type="SMART" id="SM00252">
    <property type="entry name" value="SH2"/>
    <property type="match status" value="1"/>
</dbReference>
<dbReference type="InterPro" id="IPR035012">
    <property type="entry name" value="Tensin-like_SH2"/>
</dbReference>
<feature type="region of interest" description="Disordered" evidence="6">
    <location>
        <begin position="848"/>
        <end position="914"/>
    </location>
</feature>
<dbReference type="GO" id="GO:0004721">
    <property type="term" value="F:phosphoprotein phosphatase activity"/>
    <property type="evidence" value="ECO:0007669"/>
    <property type="project" value="UniProtKB-KW"/>
</dbReference>
<dbReference type="InterPro" id="IPR035892">
    <property type="entry name" value="C2_domain_sf"/>
</dbReference>
<dbReference type="SUPFAM" id="SSF50729">
    <property type="entry name" value="PH domain-like"/>
    <property type="match status" value="1"/>
</dbReference>
<dbReference type="SMART" id="SM00462">
    <property type="entry name" value="PTB"/>
    <property type="match status" value="1"/>
</dbReference>
<dbReference type="GO" id="GO:0005925">
    <property type="term" value="C:focal adhesion"/>
    <property type="evidence" value="ECO:0007669"/>
    <property type="project" value="TreeGrafter"/>
</dbReference>
<proteinExistence type="inferred from homology"/>
<feature type="compositionally biased region" description="Polar residues" evidence="6">
    <location>
        <begin position="777"/>
        <end position="790"/>
    </location>
</feature>
<feature type="region of interest" description="Disordered" evidence="6">
    <location>
        <begin position="122"/>
        <end position="176"/>
    </location>
</feature>
<dbReference type="SMART" id="SM01326">
    <property type="entry name" value="PTEN_C2"/>
    <property type="match status" value="1"/>
</dbReference>
<dbReference type="InterPro" id="IPR033929">
    <property type="entry name" value="Tensin_PTB"/>
</dbReference>
<sequence>MDLSPMTRYSDTTLLIHDEWLRGHEKVAFPTVYTFLYRHEGAHDDAAGSDVHPNGMLQQEEKFMRIRGQKVGYKYNNRDIRRPNGLSRKRRSREIAEKRSSRKSVELRIEEHDDAEKLTIVEGKTEEKPAENCEENPQSNPEEVVAPEEAASKEIAEPTPKTTETKAPDEGADELDSGVQVQISADVHTVPATDINENTLIEDTKKPTVCAKEEEATPEAVEVPEKKSPQQSPVPEVLSEPDEVLAIIEPHDEVCEIRVKTKEINGSPQSVRNISRTSSTSSRGGARSPIPGTVIGVPIRRKQYTSISETSFDDPTSSSYDESDEPDYAKVERSGKNNESQPIIPKSQSFPTTLQPKKSSVNQATETLRLYYVTERILASVLPPRQSPDVRPHIENGGYDEDEYERELITMLEQKHNKNYQMFDLESCIATISLEKLCELCKHIDAWLGGGREKVVVLQDRGDRQRLGAAIAAYLEYQKICGTNFPSRSLSEDQRIAREWLRLDISSMQKFMEDVVGPLRVPSHRRYLQYFSGLLSGGIRMNSSPLYLKYVSLESPPSWLHYSSFAAQNAEWRCFLKVYEGFHCVFTSDIHVIPFATRQFIFQVGHLRLRGDIVLRCYQIVPQEHQPSVRELMFSTQFHTCAIRDKDMSFVRHDLDFACDDPRFPADHKVILHFNSGSPAENRGFVFQSPLVRIEPANTLANSDSLENINEAASKHLQGPLDGSLYATILKSPKSPQHSPPQLSLPSTPAKPIRASSQQNLISPPPEFSSPKIIVSSHHTSTQNLRNSTPVPRKDTIQTIPRAYSQPPVRKPGTPQPPERHSSTQVVHNYPPNQTQIRVIEEYRYKTQDNATNGSPPGPSRNHHAQEHDGRESVRSPLTLSMDSGISSSGVNRRVQGSSVSPSSFPSQASPQDRHRELDDILSDMLMTVQDIPDISANSVNQRTVRRQQQVPYSTGTVKRSISANRAGDSVTTKSSGGDPYDTASTTTTLTPPPSESGRETPIVGASDKRSVDLETRSDSALVMNLHSQSFAYPQPQHTVELISVTSDEDSENIPYHAREDSRPFTYGNVQSPPASGMLKMQSGLSSPSLVRKQLNQHGGHRKTPIRNDFEEMLRERREKIDNEKYSIGDRTPNGSNTLRSYHTTSTGPGSYTTTEQRWYSNGYHEPLKRSNTMDGGFARSTSTDGLTGQSWLQLQQQKLRARNEQKLRDERDVFERRVHTEITGRPYRSRSSASKRYDGYTSDTTFADEVDYRRPLHVQTPRNDRNYHTITTTTTTVKERPFVAVRRAHDQAKQQTIVREESISSYNDDFSPIGGSPRPETPAFPVTPRTPYSFGMNGNTSPALPPKSPTSQRRFGNPAWCLRSQKSSVSTHDWSKDLYSGHQVHHLVNQNDSVSCYTSRRNSTTSNANSEPQEVAPHHVKFVRDSSKYWYKPNITREQATNLLRDAPPGTFIVRDSKSFANAFGLVLKVAYPPPHAAKGGSADELVRHFLVEPTTRGVRLKGCANEPVFTSLSALVYQHSITPLALPCRLIIPDRDIQQSEYPTPAQQQLLLHGAACNVLFLCSVETESLTGPEAVRKAVTLLFTRRPLPSPTKVHFKVTNQGFTLTDNTRQLFFRKHYPSMSISHCSLDPDERRWSVPASGDIPVVNNRIFAFVARRSSSSMDNICHIFCELEPTQPATAITSFANQAIFGGVPSQTTISRAI</sequence>
<feature type="compositionally biased region" description="Low complexity" evidence="6">
    <location>
        <begin position="896"/>
        <end position="911"/>
    </location>
</feature>
<evidence type="ECO:0000256" key="6">
    <source>
        <dbReference type="SAM" id="MobiDB-lite"/>
    </source>
</evidence>
<dbReference type="CDD" id="cd09927">
    <property type="entry name" value="SH2_Tensin_like"/>
    <property type="match status" value="1"/>
</dbReference>
<dbReference type="SUPFAM" id="SSF49562">
    <property type="entry name" value="C2 domain (Calcium/lipid-binding domain, CaLB)"/>
    <property type="match status" value="1"/>
</dbReference>
<feature type="compositionally biased region" description="Polar residues" evidence="6">
    <location>
        <begin position="337"/>
        <end position="361"/>
    </location>
</feature>
<evidence type="ECO:0000256" key="1">
    <source>
        <dbReference type="ARBA" id="ARBA00007881"/>
    </source>
</evidence>
<evidence type="ECO:0000259" key="7">
    <source>
        <dbReference type="PROSITE" id="PS50001"/>
    </source>
</evidence>
<feature type="compositionally biased region" description="Low complexity" evidence="6">
    <location>
        <begin position="731"/>
        <end position="747"/>
    </location>
</feature>
<protein>
    <submittedName>
        <fullName evidence="9">Putative focal adhesion protein tensin</fullName>
    </submittedName>
</protein>
<dbReference type="InterPro" id="IPR014020">
    <property type="entry name" value="Tensin_C2-dom"/>
</dbReference>